<keyword evidence="1" id="KW-0732">Signal</keyword>
<accession>R7T221</accession>
<dbReference type="EMBL" id="JH719407">
    <property type="protein sequence ID" value="EJF62030.1"/>
    <property type="molecule type" value="Genomic_DNA"/>
</dbReference>
<proteinExistence type="predicted"/>
<dbReference type="RefSeq" id="XP_007365285.1">
    <property type="nucleotide sequence ID" value="XM_007365223.1"/>
</dbReference>
<name>R7T221_DICSQ</name>
<sequence length="52" mass="5825">MSQLHSFLALFPAFLRAPPLLRALDFPRQVTAKPPTIVAFLLDQMFLINSGL</sequence>
<evidence type="ECO:0000313" key="2">
    <source>
        <dbReference type="EMBL" id="EJF62030.1"/>
    </source>
</evidence>
<dbReference type="KEGG" id="dsq:DICSQDRAFT_169606"/>
<evidence type="ECO:0000313" key="3">
    <source>
        <dbReference type="Proteomes" id="UP000053319"/>
    </source>
</evidence>
<dbReference type="Proteomes" id="UP000053319">
    <property type="component" value="Unassembled WGS sequence"/>
</dbReference>
<feature type="signal peptide" evidence="1">
    <location>
        <begin position="1"/>
        <end position="23"/>
    </location>
</feature>
<dbReference type="HOGENOM" id="CLU_3087187_0_0_1"/>
<reference evidence="2 3" key="1">
    <citation type="journal article" date="2012" name="Science">
        <title>The Paleozoic origin of enzymatic lignin decomposition reconstructed from 31 fungal genomes.</title>
        <authorList>
            <person name="Floudas D."/>
            <person name="Binder M."/>
            <person name="Riley R."/>
            <person name="Barry K."/>
            <person name="Blanchette R.A."/>
            <person name="Henrissat B."/>
            <person name="Martinez A.T."/>
            <person name="Otillar R."/>
            <person name="Spatafora J.W."/>
            <person name="Yadav J.S."/>
            <person name="Aerts A."/>
            <person name="Benoit I."/>
            <person name="Boyd A."/>
            <person name="Carlson A."/>
            <person name="Copeland A."/>
            <person name="Coutinho P.M."/>
            <person name="de Vries R.P."/>
            <person name="Ferreira P."/>
            <person name="Findley K."/>
            <person name="Foster B."/>
            <person name="Gaskell J."/>
            <person name="Glotzer D."/>
            <person name="Gorecki P."/>
            <person name="Heitman J."/>
            <person name="Hesse C."/>
            <person name="Hori C."/>
            <person name="Igarashi K."/>
            <person name="Jurgens J.A."/>
            <person name="Kallen N."/>
            <person name="Kersten P."/>
            <person name="Kohler A."/>
            <person name="Kuees U."/>
            <person name="Kumar T.K.A."/>
            <person name="Kuo A."/>
            <person name="LaButti K."/>
            <person name="Larrondo L.F."/>
            <person name="Lindquist E."/>
            <person name="Ling A."/>
            <person name="Lombard V."/>
            <person name="Lucas S."/>
            <person name="Lundell T."/>
            <person name="Martin R."/>
            <person name="McLaughlin D.J."/>
            <person name="Morgenstern I."/>
            <person name="Morin E."/>
            <person name="Murat C."/>
            <person name="Nagy L.G."/>
            <person name="Nolan M."/>
            <person name="Ohm R.A."/>
            <person name="Patyshakuliyeva A."/>
            <person name="Rokas A."/>
            <person name="Ruiz-Duenas F.J."/>
            <person name="Sabat G."/>
            <person name="Salamov A."/>
            <person name="Samejima M."/>
            <person name="Schmutz J."/>
            <person name="Slot J.C."/>
            <person name="St John F."/>
            <person name="Stenlid J."/>
            <person name="Sun H."/>
            <person name="Sun S."/>
            <person name="Syed K."/>
            <person name="Tsang A."/>
            <person name="Wiebenga A."/>
            <person name="Young D."/>
            <person name="Pisabarro A."/>
            <person name="Eastwood D.C."/>
            <person name="Martin F."/>
            <person name="Cullen D."/>
            <person name="Grigoriev I.V."/>
            <person name="Hibbett D.S."/>
        </authorList>
    </citation>
    <scope>NUCLEOTIDE SEQUENCE [LARGE SCALE GENOMIC DNA]</scope>
    <source>
        <strain evidence="2 3">LYAD-421 SS1</strain>
    </source>
</reference>
<protein>
    <submittedName>
        <fullName evidence="2">Uncharacterized protein</fullName>
    </submittedName>
</protein>
<dbReference type="GeneID" id="18838998"/>
<gene>
    <name evidence="2" type="ORF">DICSQDRAFT_169606</name>
</gene>
<organism evidence="2 3">
    <name type="scientific">Dichomitus squalens (strain LYAD-421)</name>
    <name type="common">Western red white-rot fungus</name>
    <dbReference type="NCBI Taxonomy" id="732165"/>
    <lineage>
        <taxon>Eukaryota</taxon>
        <taxon>Fungi</taxon>
        <taxon>Dikarya</taxon>
        <taxon>Basidiomycota</taxon>
        <taxon>Agaricomycotina</taxon>
        <taxon>Agaricomycetes</taxon>
        <taxon>Polyporales</taxon>
        <taxon>Polyporaceae</taxon>
        <taxon>Dichomitus</taxon>
    </lineage>
</organism>
<feature type="chain" id="PRO_5004444564" evidence="1">
    <location>
        <begin position="24"/>
        <end position="52"/>
    </location>
</feature>
<dbReference type="AlphaFoldDB" id="R7T221"/>
<evidence type="ECO:0000256" key="1">
    <source>
        <dbReference type="SAM" id="SignalP"/>
    </source>
</evidence>